<feature type="chain" id="PRO_5015837443" description="pectin lyase" evidence="14">
    <location>
        <begin position="21"/>
        <end position="380"/>
    </location>
</feature>
<dbReference type="InterPro" id="IPR012334">
    <property type="entry name" value="Pectin_lyas_fold"/>
</dbReference>
<dbReference type="STRING" id="1450538.A0A2V5H5T3"/>
<evidence type="ECO:0000256" key="4">
    <source>
        <dbReference type="ARBA" id="ARBA00022729"/>
    </source>
</evidence>
<dbReference type="PANTHER" id="PTHR31683:SF16">
    <property type="entry name" value="PECTIN LYASE A-RELATED"/>
    <property type="match status" value="1"/>
</dbReference>
<dbReference type="Pfam" id="PF00544">
    <property type="entry name" value="Pectate_lyase_4"/>
    <property type="match status" value="1"/>
</dbReference>
<dbReference type="PANTHER" id="PTHR31683">
    <property type="entry name" value="PECTATE LYASE 18-RELATED"/>
    <property type="match status" value="1"/>
</dbReference>
<dbReference type="InterPro" id="IPR002022">
    <property type="entry name" value="Pec_lyase"/>
</dbReference>
<dbReference type="Proteomes" id="UP000249829">
    <property type="component" value="Unassembled WGS sequence"/>
</dbReference>
<gene>
    <name evidence="16" type="ORF">BO99DRAFT_422765</name>
</gene>
<dbReference type="InterPro" id="IPR011050">
    <property type="entry name" value="Pectin_lyase_fold/virulence"/>
</dbReference>
<name>A0A2V5H5T3_ASPV1</name>
<dbReference type="EC" id="4.2.2.10" evidence="12"/>
<dbReference type="GO" id="GO:0000272">
    <property type="term" value="P:polysaccharide catabolic process"/>
    <property type="evidence" value="ECO:0007669"/>
    <property type="project" value="UniProtKB-KW"/>
</dbReference>
<dbReference type="GO" id="GO:0047490">
    <property type="term" value="F:pectin lyase activity"/>
    <property type="evidence" value="ECO:0007669"/>
    <property type="project" value="UniProtKB-EC"/>
</dbReference>
<evidence type="ECO:0000256" key="11">
    <source>
        <dbReference type="ARBA" id="ARBA00037631"/>
    </source>
</evidence>
<dbReference type="SUPFAM" id="SSF51126">
    <property type="entry name" value="Pectin lyase-like"/>
    <property type="match status" value="1"/>
</dbReference>
<proteinExistence type="inferred from homology"/>
<keyword evidence="8" id="KW-0961">Cell wall biogenesis/degradation</keyword>
<keyword evidence="3 13" id="KW-0964">Secreted</keyword>
<evidence type="ECO:0000256" key="7">
    <source>
        <dbReference type="ARBA" id="ARBA00023277"/>
    </source>
</evidence>
<keyword evidence="7 13" id="KW-0119">Carbohydrate metabolism</keyword>
<evidence type="ECO:0000256" key="3">
    <source>
        <dbReference type="ARBA" id="ARBA00022525"/>
    </source>
</evidence>
<comment type="subcellular location">
    <subcellularLocation>
        <location evidence="1 13">Secreted</location>
    </subcellularLocation>
</comment>
<evidence type="ECO:0000256" key="10">
    <source>
        <dbReference type="ARBA" id="ARBA00036818"/>
    </source>
</evidence>
<keyword evidence="4 14" id="KW-0732">Signal</keyword>
<dbReference type="GO" id="GO:0005576">
    <property type="term" value="C:extracellular region"/>
    <property type="evidence" value="ECO:0007669"/>
    <property type="project" value="UniProtKB-SubCell"/>
</dbReference>
<dbReference type="GO" id="GO:0071555">
    <property type="term" value="P:cell wall organization"/>
    <property type="evidence" value="ECO:0007669"/>
    <property type="project" value="UniProtKB-KW"/>
</dbReference>
<dbReference type="Gene3D" id="2.160.20.10">
    <property type="entry name" value="Single-stranded right-handed beta-helix, Pectin lyase-like"/>
    <property type="match status" value="1"/>
</dbReference>
<evidence type="ECO:0000256" key="9">
    <source>
        <dbReference type="ARBA" id="ARBA00023326"/>
    </source>
</evidence>
<evidence type="ECO:0000256" key="13">
    <source>
        <dbReference type="RuleBase" id="RU361173"/>
    </source>
</evidence>
<protein>
    <recommendedName>
        <fullName evidence="12">pectin lyase</fullName>
        <ecNumber evidence="12">4.2.2.10</ecNumber>
    </recommendedName>
</protein>
<keyword evidence="6 13" id="KW-0456">Lyase</keyword>
<dbReference type="AlphaFoldDB" id="A0A2V5H5T3"/>
<keyword evidence="17" id="KW-1185">Reference proteome</keyword>
<evidence type="ECO:0000256" key="1">
    <source>
        <dbReference type="ARBA" id="ARBA00004613"/>
    </source>
</evidence>
<dbReference type="EMBL" id="KZ825139">
    <property type="protein sequence ID" value="PYI18881.1"/>
    <property type="molecule type" value="Genomic_DNA"/>
</dbReference>
<evidence type="ECO:0000256" key="8">
    <source>
        <dbReference type="ARBA" id="ARBA00023316"/>
    </source>
</evidence>
<sequence length="380" mass="40245">MKYTTLFAAAAAVFANSVNAGVVGAAQGFAKGVTGGGSAAEVYPKTNDELVSYLGDSQPRVIVLDKIFDFTGTEGTETTSGCSPWGTGSTCQQAINKDNWCNNYEPNAPKVSSITYDKAGVLGITVNSNKSLVGKGSAGGIKGKGIRMVSGAKNIIIQNIAITDINPKYVWGGDAITLNNADLVWIDHVTTARIARQHIVLGTQADNRVTISYNLIDGRSDYSATCNGHHYWGIYLDGSNDMITMMGNYFYYLSGRMPKVQSNTLLHAVNNLFHNIEGHAFEIGQGGYVLAEGNVFQNVDTVVESPYQGALFSSPDANTNKLCQSYLGRSCQLNAFGSSGSMSGSDTSILSKFQGKNIAPAKAPTNIAAWTMANAGVGHV</sequence>
<keyword evidence="5" id="KW-1015">Disulfide bond</keyword>
<evidence type="ECO:0000313" key="17">
    <source>
        <dbReference type="Proteomes" id="UP000249829"/>
    </source>
</evidence>
<comment type="similarity">
    <text evidence="2 13">Belongs to the polysaccharide lyase 1 family.</text>
</comment>
<comment type="function">
    <text evidence="11">Pectinolytic enzymes consist of four classes of enzymes: pectin lyase, polygalacturonase, pectin methylesterase and rhamnogalacturonase. Among pectinolytic enzymes, pectin lyase is the most important in depolymerization of pectin, since it cleaves internal glycosidic bonds of highly methylated pectins.</text>
</comment>
<feature type="signal peptide" evidence="14">
    <location>
        <begin position="1"/>
        <end position="20"/>
    </location>
</feature>
<dbReference type="OMA" id="RACLAKN"/>
<evidence type="ECO:0000256" key="12">
    <source>
        <dbReference type="ARBA" id="ARBA00039082"/>
    </source>
</evidence>
<evidence type="ECO:0000256" key="2">
    <source>
        <dbReference type="ARBA" id="ARBA00010980"/>
    </source>
</evidence>
<keyword evidence="9 13" id="KW-0624">Polysaccharide degradation</keyword>
<feature type="domain" description="Pectate lyase" evidence="15">
    <location>
        <begin position="94"/>
        <end position="302"/>
    </location>
</feature>
<dbReference type="GO" id="GO:0030570">
    <property type="term" value="F:pectate lyase activity"/>
    <property type="evidence" value="ECO:0007669"/>
    <property type="project" value="InterPro"/>
</dbReference>
<evidence type="ECO:0000256" key="6">
    <source>
        <dbReference type="ARBA" id="ARBA00023239"/>
    </source>
</evidence>
<accession>A0A2V5H5T3</accession>
<organism evidence="16 17">
    <name type="scientific">Aspergillus violaceofuscus (strain CBS 115571)</name>
    <dbReference type="NCBI Taxonomy" id="1450538"/>
    <lineage>
        <taxon>Eukaryota</taxon>
        <taxon>Fungi</taxon>
        <taxon>Dikarya</taxon>
        <taxon>Ascomycota</taxon>
        <taxon>Pezizomycotina</taxon>
        <taxon>Eurotiomycetes</taxon>
        <taxon>Eurotiomycetidae</taxon>
        <taxon>Eurotiales</taxon>
        <taxon>Aspergillaceae</taxon>
        <taxon>Aspergillus</taxon>
    </lineage>
</organism>
<dbReference type="SMART" id="SM00656">
    <property type="entry name" value="Amb_all"/>
    <property type="match status" value="1"/>
</dbReference>
<comment type="catalytic activity">
    <reaction evidence="10">
        <text>Eliminative cleavage of (1-&gt;4)-alpha-D-galacturonan methyl ester to give oligosaccharides with 4-deoxy-6-O-methyl-alpha-D-galact-4-enuronosyl groups at their non-reducing ends.</text>
        <dbReference type="EC" id="4.2.2.10"/>
    </reaction>
</comment>
<reference evidence="16 17" key="1">
    <citation type="submission" date="2018-02" db="EMBL/GenBank/DDBJ databases">
        <title>The genomes of Aspergillus section Nigri reveals drivers in fungal speciation.</title>
        <authorList>
            <consortium name="DOE Joint Genome Institute"/>
            <person name="Vesth T.C."/>
            <person name="Nybo J."/>
            <person name="Theobald S."/>
            <person name="Brandl J."/>
            <person name="Frisvad J.C."/>
            <person name="Nielsen K.F."/>
            <person name="Lyhne E.K."/>
            <person name="Kogle M.E."/>
            <person name="Kuo A."/>
            <person name="Riley R."/>
            <person name="Clum A."/>
            <person name="Nolan M."/>
            <person name="Lipzen A."/>
            <person name="Salamov A."/>
            <person name="Henrissat B."/>
            <person name="Wiebenga A."/>
            <person name="De vries R.P."/>
            <person name="Grigoriev I.V."/>
            <person name="Mortensen U.H."/>
            <person name="Andersen M.R."/>
            <person name="Baker S.E."/>
        </authorList>
    </citation>
    <scope>NUCLEOTIDE SEQUENCE [LARGE SCALE GENOMIC DNA]</scope>
    <source>
        <strain evidence="16 17">CBS 115571</strain>
    </source>
</reference>
<evidence type="ECO:0000313" key="16">
    <source>
        <dbReference type="EMBL" id="PYI18881.1"/>
    </source>
</evidence>
<dbReference type="FunFam" id="2.160.20.10:FF:000003">
    <property type="entry name" value="Pectin lyase F"/>
    <property type="match status" value="1"/>
</dbReference>
<evidence type="ECO:0000259" key="15">
    <source>
        <dbReference type="SMART" id="SM00656"/>
    </source>
</evidence>
<evidence type="ECO:0000256" key="5">
    <source>
        <dbReference type="ARBA" id="ARBA00023157"/>
    </source>
</evidence>
<evidence type="ECO:0000256" key="14">
    <source>
        <dbReference type="SAM" id="SignalP"/>
    </source>
</evidence>
<dbReference type="InterPro" id="IPR045032">
    <property type="entry name" value="PEL"/>
</dbReference>